<protein>
    <submittedName>
        <fullName evidence="1">Uncharacterized protein</fullName>
    </submittedName>
</protein>
<dbReference type="STRING" id="32507.ENSNBRP00000016016"/>
<organism evidence="1 2">
    <name type="scientific">Neolamprologus brichardi</name>
    <name type="common">Fairy cichlid</name>
    <name type="synonym">Lamprologus brichardi</name>
    <dbReference type="NCBI Taxonomy" id="32507"/>
    <lineage>
        <taxon>Eukaryota</taxon>
        <taxon>Metazoa</taxon>
        <taxon>Chordata</taxon>
        <taxon>Craniata</taxon>
        <taxon>Vertebrata</taxon>
        <taxon>Euteleostomi</taxon>
        <taxon>Actinopterygii</taxon>
        <taxon>Neopterygii</taxon>
        <taxon>Teleostei</taxon>
        <taxon>Neoteleostei</taxon>
        <taxon>Acanthomorphata</taxon>
        <taxon>Ovalentaria</taxon>
        <taxon>Cichlomorphae</taxon>
        <taxon>Cichliformes</taxon>
        <taxon>Cichlidae</taxon>
        <taxon>African cichlids</taxon>
        <taxon>Pseudocrenilabrinae</taxon>
        <taxon>Lamprologini</taxon>
        <taxon>Neolamprologus</taxon>
    </lineage>
</organism>
<sequence>YLRTPDLCSLSGMAPSCGQKKDYRMMLQQFDTNHIDLFIFPPMLNGYAPSTCRHIWFTGEGHAFEPGGERNWCDLCCMYIFENGLTCAGEGACD</sequence>
<reference evidence="1" key="1">
    <citation type="submission" date="2025-08" db="UniProtKB">
        <authorList>
            <consortium name="Ensembl"/>
        </authorList>
    </citation>
    <scope>IDENTIFICATION</scope>
</reference>
<proteinExistence type="predicted"/>
<evidence type="ECO:0000313" key="2">
    <source>
        <dbReference type="Proteomes" id="UP000261580"/>
    </source>
</evidence>
<evidence type="ECO:0000313" key="1">
    <source>
        <dbReference type="Ensembl" id="ENSNBRP00000016016.1"/>
    </source>
</evidence>
<dbReference type="Bgee" id="ENSNBRG00000012396">
    <property type="expression patterns" value="Expressed in brain"/>
</dbReference>
<dbReference type="AlphaFoldDB" id="A0A3Q4H302"/>
<dbReference type="GeneTree" id="ENSGT00940000180356"/>
<reference evidence="1" key="2">
    <citation type="submission" date="2025-09" db="UniProtKB">
        <authorList>
            <consortium name="Ensembl"/>
        </authorList>
    </citation>
    <scope>IDENTIFICATION</scope>
</reference>
<dbReference type="Proteomes" id="UP000261580">
    <property type="component" value="Unassembled WGS sequence"/>
</dbReference>
<dbReference type="Ensembl" id="ENSNBRT00000016448.1">
    <property type="protein sequence ID" value="ENSNBRP00000016016.1"/>
    <property type="gene ID" value="ENSNBRG00000012396.1"/>
</dbReference>
<keyword evidence="2" id="KW-1185">Reference proteome</keyword>
<accession>A0A3Q4H302</accession>
<name>A0A3Q4H302_NEOBR</name>